<reference evidence="3 4" key="1">
    <citation type="journal article" date="2015" name="Microbes Environ.">
        <title>Distribution and evolution of nitrogen fixation genes in the phylum bacteroidetes.</title>
        <authorList>
            <person name="Inoue J."/>
            <person name="Oshima K."/>
            <person name="Suda W."/>
            <person name="Sakamoto M."/>
            <person name="Iino T."/>
            <person name="Noda S."/>
            <person name="Hongoh Y."/>
            <person name="Hattori M."/>
            <person name="Ohkuma M."/>
        </authorList>
    </citation>
    <scope>NUCLEOTIDE SEQUENCE [LARGE SCALE GENOMIC DNA]</scope>
    <source>
        <strain evidence="3 4">JCM 15093</strain>
    </source>
</reference>
<proteinExistence type="inferred from homology"/>
<dbReference type="GO" id="GO:0005975">
    <property type="term" value="P:carbohydrate metabolic process"/>
    <property type="evidence" value="ECO:0007669"/>
    <property type="project" value="InterPro"/>
</dbReference>
<evidence type="ECO:0000259" key="2">
    <source>
        <dbReference type="Pfam" id="PF02927"/>
    </source>
</evidence>
<evidence type="ECO:0000256" key="1">
    <source>
        <dbReference type="ARBA" id="ARBA00007072"/>
    </source>
</evidence>
<dbReference type="Pfam" id="PF02927">
    <property type="entry name" value="CelD_N"/>
    <property type="match status" value="1"/>
</dbReference>
<accession>A0A069D5D0</accession>
<evidence type="ECO:0000313" key="4">
    <source>
        <dbReference type="Proteomes" id="UP000027601"/>
    </source>
</evidence>
<evidence type="ECO:0000313" key="3">
    <source>
        <dbReference type="EMBL" id="GAK37602.1"/>
    </source>
</evidence>
<dbReference type="Proteomes" id="UP000027601">
    <property type="component" value="Unassembled WGS sequence"/>
</dbReference>
<dbReference type="GO" id="GO:0008810">
    <property type="term" value="F:cellulase activity"/>
    <property type="evidence" value="ECO:0007669"/>
    <property type="project" value="InterPro"/>
</dbReference>
<comment type="caution">
    <text evidence="3">The sequence shown here is derived from an EMBL/GenBank/DDBJ whole genome shotgun (WGS) entry which is preliminary data.</text>
</comment>
<sequence>MSEEKIEIKEYALIDAFTGKVARTFATPLAKGKNGKMESTYRLDFSDFNQTGTYYLKAGTTQSPRFSIDPGVYNGTADFC</sequence>
<dbReference type="InterPro" id="IPR013783">
    <property type="entry name" value="Ig-like_fold"/>
</dbReference>
<dbReference type="eggNOG" id="COG0726">
    <property type="taxonomic scope" value="Bacteria"/>
</dbReference>
<gene>
    <name evidence="3" type="ORF">JCM15093_2865</name>
</gene>
<dbReference type="EMBL" id="BAJS01000024">
    <property type="protein sequence ID" value="GAK37602.1"/>
    <property type="molecule type" value="Genomic_DNA"/>
</dbReference>
<dbReference type="AlphaFoldDB" id="A0A069D5D0"/>
<comment type="similarity">
    <text evidence="1">Belongs to the glycosyl hydrolase 9 (cellulase E) family.</text>
</comment>
<feature type="domain" description="Cellulase Ig-like" evidence="2">
    <location>
        <begin position="7"/>
        <end position="62"/>
    </location>
</feature>
<keyword evidence="4" id="KW-1185">Reference proteome</keyword>
<protein>
    <submittedName>
        <fullName evidence="3">Endoglucanase D</fullName>
    </submittedName>
</protein>
<organism evidence="3 4">
    <name type="scientific">Bacteroides graminisolvens DSM 19988 = JCM 15093</name>
    <dbReference type="NCBI Taxonomy" id="1121097"/>
    <lineage>
        <taxon>Bacteria</taxon>
        <taxon>Pseudomonadati</taxon>
        <taxon>Bacteroidota</taxon>
        <taxon>Bacteroidia</taxon>
        <taxon>Bacteroidales</taxon>
        <taxon>Bacteroidaceae</taxon>
        <taxon>Bacteroides</taxon>
    </lineage>
</organism>
<dbReference type="SUPFAM" id="SSF81296">
    <property type="entry name" value="E set domains"/>
    <property type="match status" value="1"/>
</dbReference>
<dbReference type="CDD" id="cd02850">
    <property type="entry name" value="E_set_Cellulase_N"/>
    <property type="match status" value="1"/>
</dbReference>
<dbReference type="Gene3D" id="2.60.40.10">
    <property type="entry name" value="Immunoglobulins"/>
    <property type="match status" value="1"/>
</dbReference>
<dbReference type="InterPro" id="IPR004197">
    <property type="entry name" value="Cellulase_Ig-like"/>
</dbReference>
<name>A0A069D5D0_9BACE</name>
<dbReference type="InterPro" id="IPR014756">
    <property type="entry name" value="Ig_E-set"/>
</dbReference>